<accession>A0A240B1Z6</accession>
<dbReference type="PROSITE" id="PS51510">
    <property type="entry name" value="PHOSPHAGEN_KINASE_C"/>
    <property type="match status" value="1"/>
</dbReference>
<evidence type="ECO:0000256" key="6">
    <source>
        <dbReference type="PROSITE-ProRule" id="PRU00843"/>
    </source>
</evidence>
<feature type="binding site" evidence="5 6">
    <location>
        <begin position="17"/>
        <end position="21"/>
    </location>
    <ligand>
        <name>ATP</name>
        <dbReference type="ChEBI" id="CHEBI:30616"/>
    </ligand>
</feature>
<dbReference type="SUPFAM" id="SSF55931">
    <property type="entry name" value="Glutamine synthetase/guanido kinase"/>
    <property type="match status" value="1"/>
</dbReference>
<dbReference type="NCBIfam" id="NF002194">
    <property type="entry name" value="PRK01059.1-4"/>
    <property type="match status" value="1"/>
</dbReference>
<evidence type="ECO:0000256" key="1">
    <source>
        <dbReference type="ARBA" id="ARBA00022679"/>
    </source>
</evidence>
<feature type="binding site" evidence="5 6">
    <location>
        <begin position="163"/>
        <end position="167"/>
    </location>
    <ligand>
        <name>ATP</name>
        <dbReference type="ChEBI" id="CHEBI:30616"/>
    </ligand>
</feature>
<dbReference type="AlphaFoldDB" id="A0A240B1Z6"/>
<dbReference type="CDD" id="cd07930">
    <property type="entry name" value="bacterial_phosphagen_kinase"/>
    <property type="match status" value="1"/>
</dbReference>
<comment type="similarity">
    <text evidence="5 6 7">Belongs to the ATP:guanido phosphotransferase family.</text>
</comment>
<dbReference type="EMBL" id="FNGL01000013">
    <property type="protein sequence ID" value="SDL23783.1"/>
    <property type="molecule type" value="Genomic_DNA"/>
</dbReference>
<dbReference type="EC" id="2.7.14.1" evidence="5"/>
<dbReference type="RefSeq" id="WP_089866476.1">
    <property type="nucleotide sequence ID" value="NZ_CP173238.1"/>
</dbReference>
<evidence type="ECO:0000313" key="12">
    <source>
        <dbReference type="Proteomes" id="UP000250223"/>
    </source>
</evidence>
<evidence type="ECO:0000256" key="4">
    <source>
        <dbReference type="ARBA" id="ARBA00022840"/>
    </source>
</evidence>
<dbReference type="InterPro" id="IPR023660">
    <property type="entry name" value="Arg_Kinase"/>
</dbReference>
<keyword evidence="3 5" id="KW-0418">Kinase</keyword>
<feature type="binding site" evidence="5 6">
    <location>
        <begin position="194"/>
        <end position="199"/>
    </location>
    <ligand>
        <name>ATP</name>
        <dbReference type="ChEBI" id="CHEBI:30616"/>
    </ligand>
</feature>
<evidence type="ECO:0000256" key="3">
    <source>
        <dbReference type="ARBA" id="ARBA00022777"/>
    </source>
</evidence>
<reference evidence="9 11" key="1">
    <citation type="submission" date="2016-10" db="EMBL/GenBank/DDBJ databases">
        <authorList>
            <person name="Varghese N."/>
            <person name="Submissions S."/>
        </authorList>
    </citation>
    <scope>NUCLEOTIDE SEQUENCE [LARGE SCALE GENOMIC DNA]</scope>
    <source>
        <strain evidence="9 11">NLAE-zl-C224</strain>
    </source>
</reference>
<dbReference type="PROSITE" id="PS00112">
    <property type="entry name" value="PHOSPHAGEN_KINASE"/>
    <property type="match status" value="1"/>
</dbReference>
<proteinExistence type="inferred from homology"/>
<dbReference type="EMBL" id="UAWC01000026">
    <property type="protein sequence ID" value="SQB35934.1"/>
    <property type="molecule type" value="Genomic_DNA"/>
</dbReference>
<evidence type="ECO:0000256" key="7">
    <source>
        <dbReference type="RuleBase" id="RU000505"/>
    </source>
</evidence>
<dbReference type="GO" id="GO:1990424">
    <property type="term" value="F:protein arginine kinase activity"/>
    <property type="evidence" value="ECO:0007669"/>
    <property type="project" value="UniProtKB-EC"/>
</dbReference>
<evidence type="ECO:0000256" key="5">
    <source>
        <dbReference type="HAMAP-Rule" id="MF_00602"/>
    </source>
</evidence>
<keyword evidence="11" id="KW-1185">Reference proteome</keyword>
<comment type="catalytic activity">
    <reaction evidence="5">
        <text>L-arginyl-[protein] + ATP = N(omega)-phospho-L-arginyl-[protein] + ADP + H(+)</text>
        <dbReference type="Rhea" id="RHEA:43384"/>
        <dbReference type="Rhea" id="RHEA-COMP:10532"/>
        <dbReference type="Rhea" id="RHEA-COMP:10533"/>
        <dbReference type="ChEBI" id="CHEBI:15378"/>
        <dbReference type="ChEBI" id="CHEBI:29965"/>
        <dbReference type="ChEBI" id="CHEBI:30616"/>
        <dbReference type="ChEBI" id="CHEBI:83226"/>
        <dbReference type="ChEBI" id="CHEBI:456216"/>
        <dbReference type="EC" id="2.7.14.1"/>
    </reaction>
</comment>
<feature type="binding site" evidence="5 6">
    <location>
        <position position="112"/>
    </location>
    <ligand>
        <name>ATP</name>
        <dbReference type="ChEBI" id="CHEBI:30616"/>
    </ligand>
</feature>
<evidence type="ECO:0000313" key="11">
    <source>
        <dbReference type="Proteomes" id="UP000198811"/>
    </source>
</evidence>
<dbReference type="OrthoDB" id="9791353at2"/>
<feature type="domain" description="Phosphagen kinase C-terminal" evidence="8">
    <location>
        <begin position="14"/>
        <end position="241"/>
    </location>
</feature>
<keyword evidence="1 5" id="KW-0808">Transferase</keyword>
<dbReference type="GO" id="GO:0004111">
    <property type="term" value="F:creatine kinase activity"/>
    <property type="evidence" value="ECO:0007669"/>
    <property type="project" value="InterPro"/>
</dbReference>
<dbReference type="PANTHER" id="PTHR11547">
    <property type="entry name" value="ARGININE OR CREATINE KINASE"/>
    <property type="match status" value="1"/>
</dbReference>
<dbReference type="HAMAP" id="MF_00602">
    <property type="entry name" value="Prot_Arg_kinase"/>
    <property type="match status" value="1"/>
</dbReference>
<dbReference type="InterPro" id="IPR022415">
    <property type="entry name" value="ATP-guanido_PTrfase_AS"/>
</dbReference>
<evidence type="ECO:0000259" key="8">
    <source>
        <dbReference type="PROSITE" id="PS51510"/>
    </source>
</evidence>
<evidence type="ECO:0000313" key="9">
    <source>
        <dbReference type="EMBL" id="SDL23783.1"/>
    </source>
</evidence>
<sequence length="340" mass="38959">MNNWIHTSVDNSDIVLSSRIRLARNLSDFLYPHKISIEEGRKIVETIEHVLQSEESNCKVYRLWEMDPLDRITYLERYLISSKLIVNNEKGAFITNKDETASLMINEEDHIRLQCITAGLNLEEGYKYAEFVDDLIESKLDYDFDEKLGYMTACPTNIGTGLRASVMIHLPVLTMNGEINNIFSGLTQIGMTIRGIYGEGSKAVGNLFQVSNQITLGLSEEEIINNLKAVVYQIINQENLAREKMMKMYKYKIEDKVYRALGILNSAVLLDSEECLKLLSYVRLGVEMDIIKDVDKKLLNELIVSIQPAMLQSTFNSKLTKEMRQIKRAELVKKKLKNNN</sequence>
<dbReference type="GO" id="GO:0005524">
    <property type="term" value="F:ATP binding"/>
    <property type="evidence" value="ECO:0007669"/>
    <property type="project" value="UniProtKB-UniRule"/>
</dbReference>
<dbReference type="InterPro" id="IPR000749">
    <property type="entry name" value="ATP-guanido_PTrfase"/>
</dbReference>
<dbReference type="Gene3D" id="3.30.590.10">
    <property type="entry name" value="Glutamine synthetase/guanido kinase, catalytic domain"/>
    <property type="match status" value="1"/>
</dbReference>
<protein>
    <recommendedName>
        <fullName evidence="5">Protein-arginine kinase</fullName>
        <ecNumber evidence="5">2.7.14.1</ecNumber>
    </recommendedName>
</protein>
<gene>
    <name evidence="5" type="primary">mcsB</name>
    <name evidence="10" type="ORF">NCTC13028_02186</name>
    <name evidence="9" type="ORF">SAMN05216497_11371</name>
</gene>
<comment type="function">
    <text evidence="5">Catalyzes the specific phosphorylation of arginine residues in proteins.</text>
</comment>
<evidence type="ECO:0000313" key="10">
    <source>
        <dbReference type="EMBL" id="SQB35934.1"/>
    </source>
</evidence>
<dbReference type="InterPro" id="IPR022414">
    <property type="entry name" value="ATP-guanido_PTrfase_cat"/>
</dbReference>
<dbReference type="Proteomes" id="UP000198811">
    <property type="component" value="Unassembled WGS sequence"/>
</dbReference>
<comment type="caution">
    <text evidence="5 6">Lacks conserved residue(s) required for the propagation of feature annotation.</text>
</comment>
<dbReference type="GO" id="GO:0005615">
    <property type="term" value="C:extracellular space"/>
    <property type="evidence" value="ECO:0007669"/>
    <property type="project" value="TreeGrafter"/>
</dbReference>
<keyword evidence="4 5" id="KW-0067">ATP-binding</keyword>
<dbReference type="InterPro" id="IPR014746">
    <property type="entry name" value="Gln_synth/guanido_kin_cat_dom"/>
</dbReference>
<organism evidence="10 12">
    <name type="scientific">Clostridium cochlearium</name>
    <dbReference type="NCBI Taxonomy" id="1494"/>
    <lineage>
        <taxon>Bacteria</taxon>
        <taxon>Bacillati</taxon>
        <taxon>Bacillota</taxon>
        <taxon>Clostridia</taxon>
        <taxon>Eubacteriales</taxon>
        <taxon>Clostridiaceae</taxon>
        <taxon>Clostridium</taxon>
    </lineage>
</organism>
<dbReference type="Pfam" id="PF00217">
    <property type="entry name" value="ATP-gua_Ptrans"/>
    <property type="match status" value="1"/>
</dbReference>
<keyword evidence="2 5" id="KW-0547">Nucleotide-binding</keyword>
<name>A0A240B1Z6_CLOCO</name>
<dbReference type="GO" id="GO:0046314">
    <property type="term" value="P:phosphocreatine biosynthetic process"/>
    <property type="evidence" value="ECO:0007669"/>
    <property type="project" value="InterPro"/>
</dbReference>
<dbReference type="GeneID" id="70578208"/>
<dbReference type="STRING" id="1494.SAMN05216497_11371"/>
<dbReference type="PANTHER" id="PTHR11547:SF38">
    <property type="entry name" value="ARGININE KINASE 1-RELATED"/>
    <property type="match status" value="1"/>
</dbReference>
<reference evidence="10 12" key="2">
    <citation type="submission" date="2018-06" db="EMBL/GenBank/DDBJ databases">
        <authorList>
            <consortium name="Pathogen Informatics"/>
            <person name="Doyle S."/>
        </authorList>
    </citation>
    <scope>NUCLEOTIDE SEQUENCE [LARGE SCALE GENOMIC DNA]</scope>
    <source>
        <strain evidence="10 12">NCTC13028</strain>
    </source>
</reference>
<evidence type="ECO:0000256" key="2">
    <source>
        <dbReference type="ARBA" id="ARBA00022741"/>
    </source>
</evidence>
<dbReference type="Proteomes" id="UP000250223">
    <property type="component" value="Unassembled WGS sequence"/>
</dbReference>